<name>A0A2G9HC47_9LAMI</name>
<dbReference type="OrthoDB" id="1692260at2759"/>
<dbReference type="EMBL" id="NKXS01002144">
    <property type="protein sequence ID" value="PIN15115.1"/>
    <property type="molecule type" value="Genomic_DNA"/>
</dbReference>
<reference evidence="2" key="1">
    <citation type="journal article" date="2018" name="Gigascience">
        <title>Genome assembly of the Pink Ipe (Handroanthus impetiginosus, Bignoniaceae), a highly valued, ecologically keystone Neotropical timber forest tree.</title>
        <authorList>
            <person name="Silva-Junior O.B."/>
            <person name="Grattapaglia D."/>
            <person name="Novaes E."/>
            <person name="Collevatti R.G."/>
        </authorList>
    </citation>
    <scope>NUCLEOTIDE SEQUENCE [LARGE SCALE GENOMIC DNA]</scope>
    <source>
        <strain evidence="2">cv. UFG-1</strain>
    </source>
</reference>
<organism evidence="1 2">
    <name type="scientific">Handroanthus impetiginosus</name>
    <dbReference type="NCBI Taxonomy" id="429701"/>
    <lineage>
        <taxon>Eukaryota</taxon>
        <taxon>Viridiplantae</taxon>
        <taxon>Streptophyta</taxon>
        <taxon>Embryophyta</taxon>
        <taxon>Tracheophyta</taxon>
        <taxon>Spermatophyta</taxon>
        <taxon>Magnoliopsida</taxon>
        <taxon>eudicotyledons</taxon>
        <taxon>Gunneridae</taxon>
        <taxon>Pentapetalae</taxon>
        <taxon>asterids</taxon>
        <taxon>lamiids</taxon>
        <taxon>Lamiales</taxon>
        <taxon>Bignoniaceae</taxon>
        <taxon>Crescentiina</taxon>
        <taxon>Tabebuia alliance</taxon>
        <taxon>Handroanthus</taxon>
    </lineage>
</organism>
<gene>
    <name evidence="1" type="ORF">CDL12_12240</name>
</gene>
<protein>
    <recommendedName>
        <fullName evidence="3">GAG-pre-integrase domain-containing protein</fullName>
    </recommendedName>
</protein>
<comment type="caution">
    <text evidence="1">The sequence shown here is derived from an EMBL/GenBank/DDBJ whole genome shotgun (WGS) entry which is preliminary data.</text>
</comment>
<dbReference type="AlphaFoldDB" id="A0A2G9HC47"/>
<evidence type="ECO:0008006" key="3">
    <source>
        <dbReference type="Google" id="ProtNLM"/>
    </source>
</evidence>
<keyword evidence="2" id="KW-1185">Reference proteome</keyword>
<evidence type="ECO:0000313" key="2">
    <source>
        <dbReference type="Proteomes" id="UP000231279"/>
    </source>
</evidence>
<accession>A0A2G9HC47</accession>
<dbReference type="Proteomes" id="UP000231279">
    <property type="component" value="Unassembled WGS sequence"/>
</dbReference>
<proteinExistence type="predicted"/>
<sequence length="151" mass="17070">MKNMNIPQSMVGLKNNYEDICLANSATMHTICKDEKYFSYLTMAEANVNTISCSVKLIEDFRRANILLPGGRKFVIDDALFSSKLQRNLLNRPSSIMMGKIIENSYRHQLKNQKILQFKEFSCAVCSQGKLITKPSPVKVGIESPAFLKCI</sequence>
<evidence type="ECO:0000313" key="1">
    <source>
        <dbReference type="EMBL" id="PIN15115.1"/>
    </source>
</evidence>